<dbReference type="RefSeq" id="WP_221249587.1">
    <property type="nucleotide sequence ID" value="NZ_AP024355.1"/>
</dbReference>
<keyword evidence="2" id="KW-1185">Reference proteome</keyword>
<name>A0ABN6E3U0_9BACT</name>
<reference evidence="1 2" key="2">
    <citation type="journal article" date="2021" name="Int. J. Syst. Evol. Microbiol.">
        <title>Isolation and Polyphasic Characterization of Desulfuromonas versatilis sp. Nov., an Electrogenic Bacteria Capable of Versatile Metabolism Isolated from a Graphene Oxide-Reducing Enrichment Culture.</title>
        <authorList>
            <person name="Xie L."/>
            <person name="Yoshida N."/>
            <person name="Ishii S."/>
            <person name="Meng L."/>
        </authorList>
    </citation>
    <scope>NUCLEOTIDE SEQUENCE [LARGE SCALE GENOMIC DNA]</scope>
    <source>
        <strain evidence="1 2">NIT-T3</strain>
    </source>
</reference>
<protein>
    <submittedName>
        <fullName evidence="1">Uncharacterized protein</fullName>
    </submittedName>
</protein>
<evidence type="ECO:0000313" key="1">
    <source>
        <dbReference type="EMBL" id="BCR06214.1"/>
    </source>
</evidence>
<evidence type="ECO:0000313" key="2">
    <source>
        <dbReference type="Proteomes" id="UP001319827"/>
    </source>
</evidence>
<dbReference type="Proteomes" id="UP001319827">
    <property type="component" value="Chromosome"/>
</dbReference>
<gene>
    <name evidence="1" type="ORF">DESUT3_32830</name>
</gene>
<dbReference type="EMBL" id="AP024355">
    <property type="protein sequence ID" value="BCR06214.1"/>
    <property type="molecule type" value="Genomic_DNA"/>
</dbReference>
<proteinExistence type="predicted"/>
<sequence>MPEDIFQQELNRLRLEPLNQVAALKLKQAGIADHPAVLPVFRLMEWGLATGSTLAQVRTARELLRLRHQRDQRSALDYLLANIPGGLPDLHRRLLRLPPRSAAQTLLDLLDLRLKADPKNPYPAG</sequence>
<organism evidence="1 2">
    <name type="scientific">Desulfuromonas versatilis</name>
    <dbReference type="NCBI Taxonomy" id="2802975"/>
    <lineage>
        <taxon>Bacteria</taxon>
        <taxon>Pseudomonadati</taxon>
        <taxon>Thermodesulfobacteriota</taxon>
        <taxon>Desulfuromonadia</taxon>
        <taxon>Desulfuromonadales</taxon>
        <taxon>Desulfuromonadaceae</taxon>
        <taxon>Desulfuromonas</taxon>
    </lineage>
</organism>
<reference evidence="1 2" key="1">
    <citation type="journal article" date="2016" name="C (Basel)">
        <title>Selective Growth of and Electricity Production by Marine Exoelectrogenic Bacteria in Self-Aggregated Hydrogel of Microbially Reduced Graphene Oxide.</title>
        <authorList>
            <person name="Yoshida N."/>
            <person name="Goto Y."/>
            <person name="Miyata Y."/>
        </authorList>
    </citation>
    <scope>NUCLEOTIDE SEQUENCE [LARGE SCALE GENOMIC DNA]</scope>
    <source>
        <strain evidence="1 2">NIT-T3</strain>
    </source>
</reference>
<accession>A0ABN6E3U0</accession>